<gene>
    <name evidence="1" type="ORF">PEVE_00027864</name>
</gene>
<reference evidence="1 2" key="1">
    <citation type="submission" date="2022-05" db="EMBL/GenBank/DDBJ databases">
        <authorList>
            <consortium name="Genoscope - CEA"/>
            <person name="William W."/>
        </authorList>
    </citation>
    <scope>NUCLEOTIDE SEQUENCE [LARGE SCALE GENOMIC DNA]</scope>
</reference>
<protein>
    <recommendedName>
        <fullName evidence="3">Transposase</fullName>
    </recommendedName>
</protein>
<dbReference type="EMBL" id="CALNXI010003845">
    <property type="protein sequence ID" value="CAH3194452.1"/>
    <property type="molecule type" value="Genomic_DNA"/>
</dbReference>
<name>A0ABN8STF0_9CNID</name>
<keyword evidence="2" id="KW-1185">Reference proteome</keyword>
<sequence>MKTLDTYLRNSIKLRCLGHFRQNIKDELKKLGIRGTQENYFLDMSFGSVCGDVRVEGILDANDEEEFDNLLIVCKREMTKRELEVRPVTQPFLYNWILKHAELMKKSMILGVRRAAGWRQLHIKRC</sequence>
<evidence type="ECO:0000313" key="2">
    <source>
        <dbReference type="Proteomes" id="UP001159427"/>
    </source>
</evidence>
<evidence type="ECO:0000313" key="1">
    <source>
        <dbReference type="EMBL" id="CAH3194452.1"/>
    </source>
</evidence>
<dbReference type="Proteomes" id="UP001159427">
    <property type="component" value="Unassembled WGS sequence"/>
</dbReference>
<accession>A0ABN8STF0</accession>
<evidence type="ECO:0008006" key="3">
    <source>
        <dbReference type="Google" id="ProtNLM"/>
    </source>
</evidence>
<proteinExistence type="predicted"/>
<comment type="caution">
    <text evidence="1">The sequence shown here is derived from an EMBL/GenBank/DDBJ whole genome shotgun (WGS) entry which is preliminary data.</text>
</comment>
<organism evidence="1 2">
    <name type="scientific">Porites evermanni</name>
    <dbReference type="NCBI Taxonomy" id="104178"/>
    <lineage>
        <taxon>Eukaryota</taxon>
        <taxon>Metazoa</taxon>
        <taxon>Cnidaria</taxon>
        <taxon>Anthozoa</taxon>
        <taxon>Hexacorallia</taxon>
        <taxon>Scleractinia</taxon>
        <taxon>Fungiina</taxon>
        <taxon>Poritidae</taxon>
        <taxon>Porites</taxon>
    </lineage>
</organism>